<evidence type="ECO:0000256" key="2">
    <source>
        <dbReference type="SAM" id="Coils"/>
    </source>
</evidence>
<dbReference type="SMART" id="SM00150">
    <property type="entry name" value="SPEC"/>
    <property type="match status" value="9"/>
</dbReference>
<dbReference type="SUPFAM" id="SSF46966">
    <property type="entry name" value="Spectrin repeat"/>
    <property type="match status" value="9"/>
</dbReference>
<accession>A0A9P1MYA3</accession>
<dbReference type="PANTHER" id="PTHR11915">
    <property type="entry name" value="SPECTRIN/FILAMIN RELATED CYTOSKELETAL PROTEIN"/>
    <property type="match status" value="1"/>
</dbReference>
<dbReference type="InterPro" id="IPR002048">
    <property type="entry name" value="EF_hand_dom"/>
</dbReference>
<keyword evidence="1" id="KW-0677">Repeat</keyword>
<keyword evidence="5" id="KW-1185">Reference proteome</keyword>
<name>A0A9P1MYA3_9PELO</name>
<feature type="coiled-coil region" evidence="2">
    <location>
        <begin position="263"/>
        <end position="322"/>
    </location>
</feature>
<proteinExistence type="predicted"/>
<dbReference type="CDD" id="cd00176">
    <property type="entry name" value="SPEC"/>
    <property type="match status" value="1"/>
</dbReference>
<feature type="coiled-coil region" evidence="2">
    <location>
        <begin position="588"/>
        <end position="615"/>
    </location>
</feature>
<feature type="coiled-coil region" evidence="2">
    <location>
        <begin position="726"/>
        <end position="786"/>
    </location>
</feature>
<dbReference type="EMBL" id="CANHGI010000003">
    <property type="protein sequence ID" value="CAI5444729.1"/>
    <property type="molecule type" value="Genomic_DNA"/>
</dbReference>
<evidence type="ECO:0000259" key="3">
    <source>
        <dbReference type="PROSITE" id="PS50222"/>
    </source>
</evidence>
<dbReference type="OrthoDB" id="3549872at2759"/>
<dbReference type="InterPro" id="IPR011992">
    <property type="entry name" value="EF-hand-dom_pair"/>
</dbReference>
<dbReference type="Gene3D" id="1.10.238.10">
    <property type="entry name" value="EF-hand"/>
    <property type="match status" value="1"/>
</dbReference>
<dbReference type="Gene3D" id="1.20.58.60">
    <property type="match status" value="8"/>
</dbReference>
<dbReference type="PROSITE" id="PS50222">
    <property type="entry name" value="EF_HAND_2"/>
    <property type="match status" value="1"/>
</dbReference>
<dbReference type="Pfam" id="PF00435">
    <property type="entry name" value="Spectrin"/>
    <property type="match status" value="2"/>
</dbReference>
<comment type="caution">
    <text evidence="4">The sequence shown here is derived from an EMBL/GenBank/DDBJ whole genome shotgun (WGS) entry which is preliminary data.</text>
</comment>
<feature type="domain" description="EF-hand" evidence="3">
    <location>
        <begin position="2097"/>
        <end position="2132"/>
    </location>
</feature>
<feature type="coiled-coil region" evidence="2">
    <location>
        <begin position="1814"/>
        <end position="1888"/>
    </location>
</feature>
<keyword evidence="2" id="KW-0175">Coiled coil</keyword>
<feature type="coiled-coil region" evidence="2">
    <location>
        <begin position="1184"/>
        <end position="1228"/>
    </location>
</feature>
<protein>
    <recommendedName>
        <fullName evidence="3">EF-hand domain-containing protein</fullName>
    </recommendedName>
</protein>
<gene>
    <name evidence="4" type="ORF">CAMP_LOCUS7366</name>
</gene>
<evidence type="ECO:0000256" key="1">
    <source>
        <dbReference type="ARBA" id="ARBA00022737"/>
    </source>
</evidence>
<sequence>MDADFIEQKMIEEITNEALKKRELLVQSCRFQVFNRASKDLDLSIRELFELVDKTLIARNSESLKKVFKNIGKLKSEAMELEKSLCHLEGTASKFENENHFAKVNAKETARKLREDWEALMNLLNLKLIDVQRELDSSHFIQKCEVILDWIQSVKNNQWNPDNNRILFEEMRKYSVLWNEVKQIFHDFEMPKNEENKIFKKLELEWQGLENFVDSISKEMDEHERILQFVENVDDIEKWIDDKEKEMKEKYLEMDLEESMKYRKTIEIEIETTRRRVKDADKKRDTFMMENDGNGKDLKEKVEKIENRFKKFEEYMEKWKIDVENKADLETFLHEADDILYWCSEKMEDLKNMKQKDSMDCDEIAVWVETNNFDFESWDHVVESFFKNGQTLLEKGIEKESVEVNAFLEDKIKTIFLERVIYQTHSKASHLVSVLKNDWKTETSEQTEKILLMNDGLALRCASVVEQIENIEKEPNIEKLSPTASELVSDLSIMKDILKNTCSDKKNFLTQKLDVFYLFDNSNELKEHTESILHSLKTEIHRETKLKNSKNRVDPLYEQLENTEKTYELLKNIMKRSDWGKQMDNIIKENLEKIRKNIEELIVEQDAQLDEYDVKKELDETSNFVERVERWIDESIKKLNNEDETDSPIKWNNLKQKIALCKQLLSINNGYKNSVENRKKSFKKTLTNDEAMYLIDGIEDSLQAFGKDLEQKIKESEEMLIDSEQINELNSQNDWIKLKIDNLSDEPFCDSLLAAQKLSRRYENESEEIENRRKNINDVIADVKRNDTISRIFTQIIEDIERNWSKMKRMFDERGGYLEVILKLFEYDEESVNVWEWIREKMMFVDSVEKKEEEDINRYFVKKLEDTRTEVVNFQPKVLNLHKLLDDAFIQSNGDVNSNNSAQLNRFKNDLTRKQREIDSDYAALMRSIERKSKDLIQFVQESEIHRDIQDVEKWIESNEKVLNRIIAKDGNIDEINQDIENKLDDVDLNLNRKRANLTEMKCQLVRDGSIPANIQKIDEAFSTLDVFAFEVERMRQKTKRTQILKYLRNEFDDIIGDIQVICERFEVPTRINQPTESEIEILRKRVLGCFEKSKEIKANNADLAPKIYDLEEKLDKEWNKLAKLVDERRKQAENAKLLAEIESELIDLEHWFDSFNEEINIMTSGIHDSLGVQIAIESVCTWKEELVQRNNQLNNVNNLMRELEKPDEHLNRRRDQIELELEEAARTINSKHEYLIDFLEIIHAERNIDRMQSWIVTKRRILNDDNNNSQNPNNIVRKMSEIEKMLNNRKAEFEELKDFVRLLRNKPDSLERTEVEEKFENLAEEWRQLEDDLKKKEFDFNESMSQLLVDEEYDKVNGWIESKFEIIKQTEQNDQNIEKQQKHFDTIFTEIREFQPIYEDFLKNELIDPERVSKIVTVWTKLVETVTVRKRFLENKAERNRVFQNLNSILEWFYDSIEDVEGMNAENMYRQNDCDKLLRKLEAIYETANVKYGDVRNIRQFVSNNSKIFENDIEKINEIMEDVTNKKDLLIELVKDKEEDFECWKDMQNIVKSIDDEICWFKELSVIISSSDVGQNLEILKNNNRTHVRLLNEMERRKSKTIPIIDRAMELLSYKSRPALIHKIDEIDEKVGQMQKLIENIGQLAEIRTERFDKWKDFFELFEDVKEKERIMEEIEKLLTRNDGNNEKLLVEIEENLRLLDGMQKDIGDLKRNAEKMSSDEMLRTKGAENSVSKLISTWNDLKNKLNIKRKSIEENVEHSKFLWKCDTTLQCLEDQKIRISNLIRQKRPASNFENAQYHSTVTFIQKYQIDVIESLIESADLLKQQKGRQERELHLKNVLNKVTNLQEELDFLAKKIENDLERKQRIEKLQDEFSRKASELSNWIEQAQEDIADIVGFETEESTNECMNILVQIADEMKNEKVQILSDLELIEVELSENNEDVRCFTWHSYEKLSIYFDKLVITVRERTKIVENEMIRHSENSKICKEAAELLKKCKDVLNSTKKELNRLSNVSLDDQYKNVLFLIEKLNGSGMIEELEHLRNLMESRYIFVNRFTQLTPNGLLVDICHCLDLMGSMLRSVEQSIADRENNGVTEKQLREFEQSFDYFDKTHDGSLDYNTFELCLKSQGYEFVITEQTIETMTVLDPSRSGKIMKNDYMKWMVKNETTNVFDDKVAIEDALKSLDAKKLTDSMSRKEAEFFLSRIPQNTQTITEHVHLEYKDFIKSFY</sequence>
<dbReference type="InterPro" id="IPR002017">
    <property type="entry name" value="Spectrin_repeat"/>
</dbReference>
<evidence type="ECO:0000313" key="4">
    <source>
        <dbReference type="EMBL" id="CAI5444729.1"/>
    </source>
</evidence>
<dbReference type="GO" id="GO:0005509">
    <property type="term" value="F:calcium ion binding"/>
    <property type="evidence" value="ECO:0007669"/>
    <property type="project" value="InterPro"/>
</dbReference>
<dbReference type="SUPFAM" id="SSF47473">
    <property type="entry name" value="EF-hand"/>
    <property type="match status" value="1"/>
</dbReference>
<feature type="coiled-coil region" evidence="2">
    <location>
        <begin position="1669"/>
        <end position="1721"/>
    </location>
</feature>
<organism evidence="4 5">
    <name type="scientific">Caenorhabditis angaria</name>
    <dbReference type="NCBI Taxonomy" id="860376"/>
    <lineage>
        <taxon>Eukaryota</taxon>
        <taxon>Metazoa</taxon>
        <taxon>Ecdysozoa</taxon>
        <taxon>Nematoda</taxon>
        <taxon>Chromadorea</taxon>
        <taxon>Rhabditida</taxon>
        <taxon>Rhabditina</taxon>
        <taxon>Rhabditomorpha</taxon>
        <taxon>Rhabditoidea</taxon>
        <taxon>Rhabditidae</taxon>
        <taxon>Peloderinae</taxon>
        <taxon>Caenorhabditis</taxon>
    </lineage>
</organism>
<reference evidence="4" key="1">
    <citation type="submission" date="2022-11" db="EMBL/GenBank/DDBJ databases">
        <authorList>
            <person name="Kikuchi T."/>
        </authorList>
    </citation>
    <scope>NUCLEOTIDE SEQUENCE</scope>
    <source>
        <strain evidence="4">PS1010</strain>
    </source>
</reference>
<dbReference type="InterPro" id="IPR018159">
    <property type="entry name" value="Spectrin/alpha-actinin"/>
</dbReference>
<dbReference type="Proteomes" id="UP001152747">
    <property type="component" value="Unassembled WGS sequence"/>
</dbReference>
<evidence type="ECO:0000313" key="5">
    <source>
        <dbReference type="Proteomes" id="UP001152747"/>
    </source>
</evidence>